<dbReference type="InterPro" id="IPR006219">
    <property type="entry name" value="DAHP_synth_1"/>
</dbReference>
<keyword evidence="11" id="KW-1185">Reference proteome</keyword>
<comment type="similarity">
    <text evidence="3 8">Belongs to the class-I DAHP synthase family.</text>
</comment>
<dbReference type="GO" id="GO:0003849">
    <property type="term" value="F:3-deoxy-7-phosphoheptulonate synthase activity"/>
    <property type="evidence" value="ECO:0007669"/>
    <property type="project" value="UniProtKB-EC"/>
</dbReference>
<dbReference type="NCBIfam" id="NF009395">
    <property type="entry name" value="PRK12755.1"/>
    <property type="match status" value="1"/>
</dbReference>
<dbReference type="PANTHER" id="PTHR21225:SF10">
    <property type="entry name" value="PHOSPHO-2-DEHYDRO-3-DEOXYHEPTONATE ALDOLASE, TYR-SENSITIVE"/>
    <property type="match status" value="1"/>
</dbReference>
<keyword evidence="6 8" id="KW-0057">Aromatic amino acid biosynthesis</keyword>
<dbReference type="Pfam" id="PF00793">
    <property type="entry name" value="DAHP_synth_1"/>
    <property type="match status" value="1"/>
</dbReference>
<dbReference type="GO" id="GO:0009073">
    <property type="term" value="P:aromatic amino acid family biosynthetic process"/>
    <property type="evidence" value="ECO:0007669"/>
    <property type="project" value="UniProtKB-KW"/>
</dbReference>
<dbReference type="PIRSF" id="PIRSF001361">
    <property type="entry name" value="DAHP_synthase"/>
    <property type="match status" value="1"/>
</dbReference>
<dbReference type="PANTHER" id="PTHR21225">
    <property type="entry name" value="PHOSPHO-2-DEHYDRO-3-DEOXYHEPTONATE ALDOLASE DAHP SYNTHETASE"/>
    <property type="match status" value="1"/>
</dbReference>
<gene>
    <name evidence="10" type="ORF">DAQ1742_01807</name>
</gene>
<comment type="function">
    <text evidence="1 8">Stereospecific condensation of phosphoenolpyruvate (PEP) and D-erythrose-4-phosphate (E4P) giving rise to 3-deoxy-D-arabino-heptulosonate-7-phosphate (DAHP).</text>
</comment>
<keyword evidence="4 8" id="KW-0028">Amino-acid biosynthesis</keyword>
<organism evidence="10 11">
    <name type="scientific">Dickeya aquatica</name>
    <dbReference type="NCBI Taxonomy" id="1401087"/>
    <lineage>
        <taxon>Bacteria</taxon>
        <taxon>Pseudomonadati</taxon>
        <taxon>Pseudomonadota</taxon>
        <taxon>Gammaproteobacteria</taxon>
        <taxon>Enterobacterales</taxon>
        <taxon>Pectobacteriaceae</taxon>
        <taxon>Dickeya</taxon>
    </lineage>
</organism>
<dbReference type="InterPro" id="IPR013785">
    <property type="entry name" value="Aldolase_TIM"/>
</dbReference>
<evidence type="ECO:0000259" key="9">
    <source>
        <dbReference type="Pfam" id="PF00793"/>
    </source>
</evidence>
<proteinExistence type="inferred from homology"/>
<dbReference type="NCBIfam" id="TIGR00034">
    <property type="entry name" value="aroFGH"/>
    <property type="match status" value="1"/>
</dbReference>
<evidence type="ECO:0000256" key="2">
    <source>
        <dbReference type="ARBA" id="ARBA00004688"/>
    </source>
</evidence>
<protein>
    <recommendedName>
        <fullName evidence="8">Phospho-2-dehydro-3-deoxyheptonate aldolase</fullName>
        <ecNumber evidence="8">2.5.1.54</ecNumber>
    </recommendedName>
</protein>
<reference evidence="10 11" key="1">
    <citation type="submission" date="2016-09" db="EMBL/GenBank/DDBJ databases">
        <authorList>
            <person name="Reverchon S."/>
            <person name="Nasser W."/>
            <person name="Leonard S."/>
            <person name="Brochier C."/>
            <person name="Duprey A."/>
        </authorList>
    </citation>
    <scope>NUCLEOTIDE SEQUENCE [LARGE SCALE GENOMIC DNA]</scope>
    <source>
        <strain evidence="10 11">174/2</strain>
    </source>
</reference>
<evidence type="ECO:0000256" key="8">
    <source>
        <dbReference type="PIRNR" id="PIRNR001361"/>
    </source>
</evidence>
<dbReference type="InterPro" id="IPR006218">
    <property type="entry name" value="DAHP1/KDSA"/>
</dbReference>
<evidence type="ECO:0000313" key="11">
    <source>
        <dbReference type="Proteomes" id="UP000294820"/>
    </source>
</evidence>
<dbReference type="EMBL" id="LT615367">
    <property type="protein sequence ID" value="SLM62744.1"/>
    <property type="molecule type" value="Genomic_DNA"/>
</dbReference>
<accession>A0A375A9G9</accession>
<evidence type="ECO:0000256" key="7">
    <source>
        <dbReference type="ARBA" id="ARBA00047508"/>
    </source>
</evidence>
<evidence type="ECO:0000256" key="5">
    <source>
        <dbReference type="ARBA" id="ARBA00022679"/>
    </source>
</evidence>
<dbReference type="EC" id="2.5.1.54" evidence="8"/>
<name>A0A375A9G9_9GAMM</name>
<dbReference type="GO" id="GO:0009423">
    <property type="term" value="P:chorismate biosynthetic process"/>
    <property type="evidence" value="ECO:0007669"/>
    <property type="project" value="UniProtKB-UniPathway"/>
</dbReference>
<evidence type="ECO:0000256" key="1">
    <source>
        <dbReference type="ARBA" id="ARBA00003726"/>
    </source>
</evidence>
<evidence type="ECO:0000256" key="6">
    <source>
        <dbReference type="ARBA" id="ARBA00023141"/>
    </source>
</evidence>
<evidence type="ECO:0000313" key="10">
    <source>
        <dbReference type="EMBL" id="SLM62744.1"/>
    </source>
</evidence>
<comment type="catalytic activity">
    <reaction evidence="7 8">
        <text>D-erythrose 4-phosphate + phosphoenolpyruvate + H2O = 7-phospho-2-dehydro-3-deoxy-D-arabino-heptonate + phosphate</text>
        <dbReference type="Rhea" id="RHEA:14717"/>
        <dbReference type="ChEBI" id="CHEBI:15377"/>
        <dbReference type="ChEBI" id="CHEBI:16897"/>
        <dbReference type="ChEBI" id="CHEBI:43474"/>
        <dbReference type="ChEBI" id="CHEBI:58394"/>
        <dbReference type="ChEBI" id="CHEBI:58702"/>
        <dbReference type="EC" id="2.5.1.54"/>
    </reaction>
</comment>
<dbReference type="Proteomes" id="UP000294820">
    <property type="component" value="Chromosome 1"/>
</dbReference>
<dbReference type="AlphaFoldDB" id="A0A375A9G9"/>
<dbReference type="SUPFAM" id="SSF51569">
    <property type="entry name" value="Aldolase"/>
    <property type="match status" value="1"/>
</dbReference>
<comment type="pathway">
    <text evidence="2 8">Metabolic intermediate biosynthesis; chorismate biosynthesis; chorismate from D-erythrose 4-phosphate and phosphoenolpyruvate: step 1/7.</text>
</comment>
<keyword evidence="5 8" id="KW-0808">Transferase</keyword>
<sequence length="388" mass="43152">MSTLNILPQSSFEDEDAIVPYYKQHYFYRRPNNILHEREIISPQELIRKFPLSLSSHNFVSQSRKTIVDILNGRDPRLLVIVGPCSIHNLDAAREYGEKLKLLSDKVSESFFIVMRNYFEKPRTTVGWQGLINDPYMDNSFCIEDGLILARKLLSELSSIGLPTAIEALDTLIPKYLQDLVSWTAVGARTTESQPHRKFASSLDCAVGFKNSTDGSVDAAVNSIIASKVGGHFLNINENGNLVVTTSQGNPHAHIILRGGANGPNYSAEHIINVEATLYKKMLPDCIVVDCSHDNSAKNPSNQLVVVNDVKQQILSGNKSIKGIMLESNLQWGNQCIGDDLSAILPGLSVTDACIDWQTTEDLLLKLKDSLQFSLLNRFRLQNSKHSD</sequence>
<dbReference type="KEGG" id="daq:DAQ1742_01807"/>
<dbReference type="UniPathway" id="UPA00053">
    <property type="reaction ID" value="UER00084"/>
</dbReference>
<dbReference type="RefSeq" id="WP_083960945.1">
    <property type="nucleotide sequence ID" value="NZ_LT615367.1"/>
</dbReference>
<dbReference type="Gene3D" id="3.20.20.70">
    <property type="entry name" value="Aldolase class I"/>
    <property type="match status" value="1"/>
</dbReference>
<evidence type="ECO:0000256" key="4">
    <source>
        <dbReference type="ARBA" id="ARBA00022605"/>
    </source>
</evidence>
<evidence type="ECO:0000256" key="3">
    <source>
        <dbReference type="ARBA" id="ARBA00007985"/>
    </source>
</evidence>
<dbReference type="GO" id="GO:0005737">
    <property type="term" value="C:cytoplasm"/>
    <property type="evidence" value="ECO:0007669"/>
    <property type="project" value="TreeGrafter"/>
</dbReference>
<feature type="domain" description="DAHP synthetase I/KDSA" evidence="9">
    <location>
        <begin position="64"/>
        <end position="363"/>
    </location>
</feature>
<dbReference type="GO" id="GO:0008652">
    <property type="term" value="P:amino acid biosynthetic process"/>
    <property type="evidence" value="ECO:0007669"/>
    <property type="project" value="UniProtKB-KW"/>
</dbReference>